<comment type="similarity">
    <text evidence="2">Belongs to the peptidase M13 family.</text>
</comment>
<dbReference type="GO" id="GO:0016485">
    <property type="term" value="P:protein processing"/>
    <property type="evidence" value="ECO:0007669"/>
    <property type="project" value="TreeGrafter"/>
</dbReference>
<dbReference type="PROSITE" id="PS51257">
    <property type="entry name" value="PROKAR_LIPOPROTEIN"/>
    <property type="match status" value="1"/>
</dbReference>
<dbReference type="PANTHER" id="PTHR11733:SF167">
    <property type="entry name" value="FI17812P1-RELATED"/>
    <property type="match status" value="1"/>
</dbReference>
<proteinExistence type="inferred from homology"/>
<feature type="domain" description="Peptidase M13 C-terminal" evidence="9">
    <location>
        <begin position="505"/>
        <end position="624"/>
    </location>
</feature>
<dbReference type="AlphaFoldDB" id="A0AAV4CJ51"/>
<keyword evidence="5" id="KW-0378">Hydrolase</keyword>
<name>A0AAV4CJ51_9GAST</name>
<evidence type="ECO:0000313" key="11">
    <source>
        <dbReference type="EMBL" id="GFO31412.1"/>
    </source>
</evidence>
<dbReference type="InterPro" id="IPR042089">
    <property type="entry name" value="Peptidase_M13_dom_2"/>
</dbReference>
<dbReference type="GO" id="GO:0004222">
    <property type="term" value="F:metalloendopeptidase activity"/>
    <property type="evidence" value="ECO:0007669"/>
    <property type="project" value="InterPro"/>
</dbReference>
<dbReference type="CDD" id="cd08662">
    <property type="entry name" value="M13"/>
    <property type="match status" value="1"/>
</dbReference>
<feature type="transmembrane region" description="Helical" evidence="8">
    <location>
        <begin position="7"/>
        <end position="27"/>
    </location>
</feature>
<evidence type="ECO:0000256" key="8">
    <source>
        <dbReference type="SAM" id="Phobius"/>
    </source>
</evidence>
<dbReference type="Proteomes" id="UP000735302">
    <property type="component" value="Unassembled WGS sequence"/>
</dbReference>
<protein>
    <submittedName>
        <fullName evidence="11">Endothelin-converting enzyme-like 1</fullName>
    </submittedName>
</protein>
<accession>A0AAV4CJ51</accession>
<evidence type="ECO:0000259" key="9">
    <source>
        <dbReference type="Pfam" id="PF01431"/>
    </source>
</evidence>
<dbReference type="PANTHER" id="PTHR11733">
    <property type="entry name" value="ZINC METALLOPROTEASE FAMILY M13 NEPRILYSIN-RELATED"/>
    <property type="match status" value="1"/>
</dbReference>
<dbReference type="InterPro" id="IPR008753">
    <property type="entry name" value="Peptidase_M13_N"/>
</dbReference>
<dbReference type="InterPro" id="IPR000718">
    <property type="entry name" value="Peptidase_M13"/>
</dbReference>
<organism evidence="11 12">
    <name type="scientific">Plakobranchus ocellatus</name>
    <dbReference type="NCBI Taxonomy" id="259542"/>
    <lineage>
        <taxon>Eukaryota</taxon>
        <taxon>Metazoa</taxon>
        <taxon>Spiralia</taxon>
        <taxon>Lophotrochozoa</taxon>
        <taxon>Mollusca</taxon>
        <taxon>Gastropoda</taxon>
        <taxon>Heterobranchia</taxon>
        <taxon>Euthyneura</taxon>
        <taxon>Panpulmonata</taxon>
        <taxon>Sacoglossa</taxon>
        <taxon>Placobranchoidea</taxon>
        <taxon>Plakobranchidae</taxon>
        <taxon>Plakobranchus</taxon>
    </lineage>
</organism>
<evidence type="ECO:0000259" key="10">
    <source>
        <dbReference type="Pfam" id="PF05649"/>
    </source>
</evidence>
<evidence type="ECO:0000313" key="12">
    <source>
        <dbReference type="Proteomes" id="UP000735302"/>
    </source>
</evidence>
<evidence type="ECO:0000256" key="5">
    <source>
        <dbReference type="ARBA" id="ARBA00022801"/>
    </source>
</evidence>
<comment type="caution">
    <text evidence="11">The sequence shown here is derived from an EMBL/GenBank/DDBJ whole genome shotgun (WGS) entry which is preliminary data.</text>
</comment>
<dbReference type="GO" id="GO:0005886">
    <property type="term" value="C:plasma membrane"/>
    <property type="evidence" value="ECO:0007669"/>
    <property type="project" value="TreeGrafter"/>
</dbReference>
<evidence type="ECO:0000256" key="1">
    <source>
        <dbReference type="ARBA" id="ARBA00001947"/>
    </source>
</evidence>
<keyword evidence="4" id="KW-0479">Metal-binding</keyword>
<dbReference type="InterPro" id="IPR024079">
    <property type="entry name" value="MetalloPept_cat_dom_sf"/>
</dbReference>
<feature type="non-terminal residue" evidence="11">
    <location>
        <position position="624"/>
    </location>
</feature>
<evidence type="ECO:0000256" key="4">
    <source>
        <dbReference type="ARBA" id="ARBA00022723"/>
    </source>
</evidence>
<keyword evidence="3" id="KW-0645">Protease</keyword>
<keyword evidence="7" id="KW-0482">Metalloprotease</keyword>
<dbReference type="Pfam" id="PF01431">
    <property type="entry name" value="Peptidase_M13"/>
    <property type="match status" value="1"/>
</dbReference>
<dbReference type="PROSITE" id="PS51885">
    <property type="entry name" value="NEPRILYSIN"/>
    <property type="match status" value="1"/>
</dbReference>
<keyword evidence="8" id="KW-0472">Membrane</keyword>
<dbReference type="SUPFAM" id="SSF55486">
    <property type="entry name" value="Metalloproteases ('zincins'), catalytic domain"/>
    <property type="match status" value="1"/>
</dbReference>
<evidence type="ECO:0000256" key="7">
    <source>
        <dbReference type="ARBA" id="ARBA00023049"/>
    </source>
</evidence>
<dbReference type="Gene3D" id="3.40.390.10">
    <property type="entry name" value="Collagenase (Catalytic Domain)"/>
    <property type="match status" value="1"/>
</dbReference>
<evidence type="ECO:0000256" key="6">
    <source>
        <dbReference type="ARBA" id="ARBA00022833"/>
    </source>
</evidence>
<keyword evidence="8" id="KW-0812">Transmembrane</keyword>
<keyword evidence="6" id="KW-0862">Zinc</keyword>
<comment type="cofactor">
    <cofactor evidence="1">
        <name>Zn(2+)</name>
        <dbReference type="ChEBI" id="CHEBI:29105"/>
    </cofactor>
</comment>
<keyword evidence="8" id="KW-1133">Transmembrane helix</keyword>
<reference evidence="11 12" key="1">
    <citation type="journal article" date="2021" name="Elife">
        <title>Chloroplast acquisition without the gene transfer in kleptoplastic sea slugs, Plakobranchus ocellatus.</title>
        <authorList>
            <person name="Maeda T."/>
            <person name="Takahashi S."/>
            <person name="Yoshida T."/>
            <person name="Shimamura S."/>
            <person name="Takaki Y."/>
            <person name="Nagai Y."/>
            <person name="Toyoda A."/>
            <person name="Suzuki Y."/>
            <person name="Arimoto A."/>
            <person name="Ishii H."/>
            <person name="Satoh N."/>
            <person name="Nishiyama T."/>
            <person name="Hasebe M."/>
            <person name="Maruyama T."/>
            <person name="Minagawa J."/>
            <person name="Obokata J."/>
            <person name="Shigenobu S."/>
        </authorList>
    </citation>
    <scope>NUCLEOTIDE SEQUENCE [LARGE SCALE GENOMIC DNA]</scope>
</reference>
<dbReference type="PRINTS" id="PR00786">
    <property type="entry name" value="NEPRILYSIN"/>
</dbReference>
<gene>
    <name evidence="11" type="ORF">PoB_005791700</name>
</gene>
<evidence type="ECO:0000256" key="3">
    <source>
        <dbReference type="ARBA" id="ARBA00022670"/>
    </source>
</evidence>
<dbReference type="EMBL" id="BLXT01006392">
    <property type="protein sequence ID" value="GFO31412.1"/>
    <property type="molecule type" value="Genomic_DNA"/>
</dbReference>
<dbReference type="GO" id="GO:0046872">
    <property type="term" value="F:metal ion binding"/>
    <property type="evidence" value="ECO:0007669"/>
    <property type="project" value="UniProtKB-KW"/>
</dbReference>
<feature type="domain" description="Peptidase M13 N-terminal" evidence="10">
    <location>
        <begin position="71"/>
        <end position="443"/>
    </location>
</feature>
<dbReference type="Pfam" id="PF05649">
    <property type="entry name" value="Peptidase_M13_N"/>
    <property type="match status" value="1"/>
</dbReference>
<dbReference type="Gene3D" id="1.10.1380.10">
    <property type="entry name" value="Neutral endopeptidase , domain2"/>
    <property type="match status" value="1"/>
</dbReference>
<sequence>MWRLKHSIWFLFSTFYLMISCNIFVVAGNDHSGFKRSSSDCQKCCNDTCLTVDCVREAAQMYSFMNANADPCENFPDFACGGYKKQTLPKNRGTLSPFFRYRENVLSTVKEIITEELKASDQHYLKMAKFFFRSCMNTDELERINYTPYLSTEYAKEWPTLVGNRWQKSGNFNVAQLVEKYAAVYTTPLFKIESVVNDKNNSIYFITIYTTFSSTLPHQYYLGARNGTVLMALEKYYRDMTMELGADPIIAAEDALSSEDGPYNMSRHHFTLGSLYQDYSWIGLPQAIRAAYATANVTLDDDETVVLRDFNLTYFSQLKPFLRNCTEREIRNLFAYQYASGKVLITERMRKFFDSLSQQFSGRRDQKPRLESCLFITRRRFNHALSKEYVRRALPAESKAQAEEMIENIRAAYISRMQYLTWMGNSTKEKAIEKLQALISYVAQPDNFTDDDLNSLYGGWVMAEKNYYQNLLVMVAQLKISQYRLLRKSKERRWNLDKYAAMDVNAYHEFVANSLYLPAGMMQAPTFSSAQMLAHNYGASGSIIGHEFSHGFDRTGSEKDIYGNRKNWWQDEDRRNYTAKLQCFINQYANYTYPELEGQDDVEVDAKNSVDEITGDIGGMQQSY</sequence>
<evidence type="ECO:0000256" key="2">
    <source>
        <dbReference type="ARBA" id="ARBA00007357"/>
    </source>
</evidence>
<dbReference type="InterPro" id="IPR018497">
    <property type="entry name" value="Peptidase_M13_C"/>
</dbReference>
<keyword evidence="12" id="KW-1185">Reference proteome</keyword>